<evidence type="ECO:0000313" key="3">
    <source>
        <dbReference type="EMBL" id="HAE6051989.1"/>
    </source>
</evidence>
<gene>
    <name evidence="1" type="ORF">E0S65_08860</name>
    <name evidence="2" type="ORF">G0D41_06715</name>
    <name evidence="3" type="ORF">G4I76_003822</name>
    <name evidence="4" type="ORF">G4P10_004683</name>
    <name evidence="5" type="ORF">G4P47_003310</name>
</gene>
<dbReference type="EMBL" id="DAASZT010000004">
    <property type="protein sequence ID" value="HAE7704318.1"/>
    <property type="molecule type" value="Genomic_DNA"/>
</dbReference>
<evidence type="ECO:0000313" key="2">
    <source>
        <dbReference type="EMBL" id="HAC6946873.1"/>
    </source>
</evidence>
<evidence type="ECO:0000313" key="5">
    <source>
        <dbReference type="EMBL" id="HAE7704318.1"/>
    </source>
</evidence>
<organism evidence="1">
    <name type="scientific">Salmonella enterica subsp. enterica serovar Javiana</name>
    <dbReference type="NCBI Taxonomy" id="363569"/>
    <lineage>
        <taxon>Bacteria</taxon>
        <taxon>Pseudomonadati</taxon>
        <taxon>Pseudomonadota</taxon>
        <taxon>Gammaproteobacteria</taxon>
        <taxon>Enterobacterales</taxon>
        <taxon>Enterobacteriaceae</taxon>
        <taxon>Salmonella</taxon>
    </lineage>
</organism>
<accession>A0A5Y2YCW3</accession>
<evidence type="ECO:0000313" key="4">
    <source>
        <dbReference type="EMBL" id="HAE7520144.1"/>
    </source>
</evidence>
<reference evidence="2" key="1">
    <citation type="journal article" date="2018" name="Genome Biol.">
        <title>SKESA: strategic k-mer extension for scrupulous assemblies.</title>
        <authorList>
            <person name="Souvorov A."/>
            <person name="Agarwala R."/>
            <person name="Lipman D.J."/>
        </authorList>
    </citation>
    <scope>NUCLEOTIDE SEQUENCE</scope>
    <source>
        <strain evidence="4">09-0793</strain>
        <strain evidence="3">12-2229</strain>
        <strain evidence="5">13-4047</strain>
        <strain evidence="2">13-7331</strain>
    </source>
</reference>
<dbReference type="Proteomes" id="UP000839596">
    <property type="component" value="Unassembled WGS sequence"/>
</dbReference>
<dbReference type="EMBL" id="DAAMJS010000002">
    <property type="protein sequence ID" value="HAC6946873.1"/>
    <property type="molecule type" value="Genomic_DNA"/>
</dbReference>
<proteinExistence type="predicted"/>
<reference evidence="1" key="3">
    <citation type="submission" date="2019-03" db="EMBL/GenBank/DDBJ databases">
        <authorList>
            <person name="Ashton P.M."/>
            <person name="Dallman T."/>
            <person name="Nair S."/>
            <person name="De Pinna E."/>
            <person name="Peters T."/>
            <person name="Grant K."/>
        </authorList>
    </citation>
    <scope>NUCLEOTIDE SEQUENCE [LARGE SCALE GENOMIC DNA]</scope>
    <source>
        <strain evidence="1">314986</strain>
    </source>
</reference>
<reference evidence="2" key="2">
    <citation type="submission" date="2018-07" db="EMBL/GenBank/DDBJ databases">
        <authorList>
            <consortium name="NCBI Pathogen Detection Project"/>
        </authorList>
    </citation>
    <scope>NUCLEOTIDE SEQUENCE</scope>
    <source>
        <strain evidence="4">09-0793</strain>
        <strain evidence="3">12-2229</strain>
        <strain evidence="5">13-4047</strain>
        <strain evidence="2">13-7331</strain>
    </source>
</reference>
<dbReference type="EMBL" id="AAIOLQ010000005">
    <property type="protein sequence ID" value="ECG4536800.1"/>
    <property type="molecule type" value="Genomic_DNA"/>
</dbReference>
<name>A0A5Y2YCW3_SALET</name>
<dbReference type="EMBL" id="DAASXX010000066">
    <property type="protein sequence ID" value="HAE7520144.1"/>
    <property type="molecule type" value="Genomic_DNA"/>
</dbReference>
<comment type="caution">
    <text evidence="1">The sequence shown here is derived from an EMBL/GenBank/DDBJ whole genome shotgun (WGS) entry which is preliminary data.</text>
</comment>
<dbReference type="EMBL" id="DAASLT010000009">
    <property type="protein sequence ID" value="HAE6051989.1"/>
    <property type="molecule type" value="Genomic_DNA"/>
</dbReference>
<evidence type="ECO:0000313" key="1">
    <source>
        <dbReference type="EMBL" id="ECG4536800.1"/>
    </source>
</evidence>
<protein>
    <submittedName>
        <fullName evidence="1">Uncharacterized protein</fullName>
    </submittedName>
</protein>
<sequence length="92" mass="10216">MLFHYFICIFMAIISGFTGEANGFILKTFNEHDTTSLTHLWGDDVHHSIPLVDGVANVPVDIVVYKTTTGERDKLASAGAFSAEMNFEFQSE</sequence>
<dbReference type="AlphaFoldDB" id="A0A5Y2YCW3"/>